<proteinExistence type="predicted"/>
<name>A0A7W7PTQ1_9ACTN</name>
<keyword evidence="2" id="KW-1185">Reference proteome</keyword>
<sequence length="149" mass="16431">MSETHLRIEVHDPDTRALPALVAADVDAEGGRGMTLVDALTDRWGVQLREDRKVTWCELATGLTSPDGHLRDPSVTRVEVLLDLYAALRPPTCSYEPGPGRVGRAVAEESVIDIVTDFLRWLRAHGYDADEVLDRAQSRCEATHAESGR</sequence>
<dbReference type="CDD" id="cd16936">
    <property type="entry name" value="HATPase_RsbW-like"/>
    <property type="match status" value="1"/>
</dbReference>
<evidence type="ECO:0000313" key="1">
    <source>
        <dbReference type="EMBL" id="MBB4901076.1"/>
    </source>
</evidence>
<dbReference type="Gene3D" id="3.30.565.10">
    <property type="entry name" value="Histidine kinase-like ATPase, C-terminal domain"/>
    <property type="match status" value="1"/>
</dbReference>
<organism evidence="1 2">
    <name type="scientific">Streptomyces griseomycini</name>
    <dbReference type="NCBI Taxonomy" id="66895"/>
    <lineage>
        <taxon>Bacteria</taxon>
        <taxon>Bacillati</taxon>
        <taxon>Actinomycetota</taxon>
        <taxon>Actinomycetes</taxon>
        <taxon>Kitasatosporales</taxon>
        <taxon>Streptomycetaceae</taxon>
        <taxon>Streptomyces</taxon>
    </lineage>
</organism>
<dbReference type="InterPro" id="IPR050267">
    <property type="entry name" value="Anti-sigma-factor_SerPK"/>
</dbReference>
<dbReference type="PANTHER" id="PTHR35526">
    <property type="entry name" value="ANTI-SIGMA-F FACTOR RSBW-RELATED"/>
    <property type="match status" value="1"/>
</dbReference>
<dbReference type="AlphaFoldDB" id="A0A7W7PTQ1"/>
<evidence type="ECO:0000313" key="2">
    <source>
        <dbReference type="Proteomes" id="UP000579523"/>
    </source>
</evidence>
<comment type="caution">
    <text evidence="1">The sequence shown here is derived from an EMBL/GenBank/DDBJ whole genome shotgun (WGS) entry which is preliminary data.</text>
</comment>
<dbReference type="EMBL" id="JACHJI010000009">
    <property type="protein sequence ID" value="MBB4901076.1"/>
    <property type="molecule type" value="Genomic_DNA"/>
</dbReference>
<dbReference type="Proteomes" id="UP000579523">
    <property type="component" value="Unassembled WGS sequence"/>
</dbReference>
<dbReference type="PANTHER" id="PTHR35526:SF3">
    <property type="entry name" value="ANTI-SIGMA-F FACTOR RSBW"/>
    <property type="match status" value="1"/>
</dbReference>
<protein>
    <submittedName>
        <fullName evidence="1">Uncharacterized protein</fullName>
    </submittedName>
</protein>
<accession>A0A7W7PTQ1</accession>
<dbReference type="InterPro" id="IPR036890">
    <property type="entry name" value="HATPase_C_sf"/>
</dbReference>
<reference evidence="1 2" key="1">
    <citation type="submission" date="2020-08" db="EMBL/GenBank/DDBJ databases">
        <title>Genomic Encyclopedia of Type Strains, Phase III (KMG-III): the genomes of soil and plant-associated and newly described type strains.</title>
        <authorList>
            <person name="Whitman W."/>
        </authorList>
    </citation>
    <scope>NUCLEOTIDE SEQUENCE [LARGE SCALE GENOMIC DNA]</scope>
    <source>
        <strain evidence="1 2">CECT 3273</strain>
    </source>
</reference>
<gene>
    <name evidence="1" type="ORF">FHS37_005156</name>
</gene>